<evidence type="ECO:0000256" key="7">
    <source>
        <dbReference type="ARBA" id="ARBA00023114"/>
    </source>
</evidence>
<dbReference type="PANTHER" id="PTHR34501:SF2">
    <property type="entry name" value="OUTER MEMBRANE PORIN F-RELATED"/>
    <property type="match status" value="1"/>
</dbReference>
<dbReference type="GO" id="GO:0046930">
    <property type="term" value="C:pore complex"/>
    <property type="evidence" value="ECO:0007669"/>
    <property type="project" value="UniProtKB-KW"/>
</dbReference>
<evidence type="ECO:0000256" key="8">
    <source>
        <dbReference type="ARBA" id="ARBA00023136"/>
    </source>
</evidence>
<dbReference type="Gene3D" id="2.40.160.10">
    <property type="entry name" value="Porin"/>
    <property type="match status" value="1"/>
</dbReference>
<keyword evidence="8" id="KW-0472">Membrane</keyword>
<dbReference type="EMBL" id="DQ417891">
    <property type="protein sequence ID" value="ABF66670.1"/>
    <property type="molecule type" value="Genomic_DNA"/>
</dbReference>
<evidence type="ECO:0000256" key="1">
    <source>
        <dbReference type="ARBA" id="ARBA00004571"/>
    </source>
</evidence>
<name>A0MCG7_PASMD</name>
<dbReference type="GO" id="GO:0015288">
    <property type="term" value="F:porin activity"/>
    <property type="evidence" value="ECO:0007669"/>
    <property type="project" value="UniProtKB-KW"/>
</dbReference>
<dbReference type="InterPro" id="IPR023614">
    <property type="entry name" value="Porin_dom_sf"/>
</dbReference>
<evidence type="ECO:0000313" key="12">
    <source>
        <dbReference type="EMBL" id="ABF66670.1"/>
    </source>
</evidence>
<feature type="signal peptide" evidence="10">
    <location>
        <begin position="1"/>
        <end position="20"/>
    </location>
</feature>
<evidence type="ECO:0000256" key="6">
    <source>
        <dbReference type="ARBA" id="ARBA00023065"/>
    </source>
</evidence>
<dbReference type="CDD" id="cd00342">
    <property type="entry name" value="gram_neg_porins"/>
    <property type="match status" value="1"/>
</dbReference>
<gene>
    <name evidence="12" type="primary">ompH</name>
</gene>
<keyword evidence="4" id="KW-0812">Transmembrane</keyword>
<dbReference type="GO" id="GO:0009279">
    <property type="term" value="C:cell outer membrane"/>
    <property type="evidence" value="ECO:0007669"/>
    <property type="project" value="UniProtKB-SubCell"/>
</dbReference>
<keyword evidence="6" id="KW-0406">Ion transport</keyword>
<reference evidence="12" key="1">
    <citation type="submission" date="2006-02" db="EMBL/GenBank/DDBJ databases">
        <title>Diversity of Japanese Pasteurella multocida strains based on ompH gene.</title>
        <authorList>
            <person name="Sthitmatee N."/>
            <person name="Hua X.M."/>
            <person name="Kawamoto E."/>
            <person name="Kataoka T."/>
            <person name="Sawada T."/>
        </authorList>
    </citation>
    <scope>NUCLEOTIDE SEQUENCE</scope>
    <source>
        <strain evidence="12">Pm-439</strain>
    </source>
</reference>
<keyword evidence="2" id="KW-0813">Transport</keyword>
<accession>A0MCG7</accession>
<dbReference type="GO" id="GO:0006811">
    <property type="term" value="P:monoatomic ion transport"/>
    <property type="evidence" value="ECO:0007669"/>
    <property type="project" value="UniProtKB-KW"/>
</dbReference>
<keyword evidence="3" id="KW-1134">Transmembrane beta strand</keyword>
<dbReference type="InterPro" id="IPR002299">
    <property type="entry name" value="Porin_Neis"/>
</dbReference>
<dbReference type="PANTHER" id="PTHR34501">
    <property type="entry name" value="PROTEIN YDDL-RELATED"/>
    <property type="match status" value="1"/>
</dbReference>
<dbReference type="InterPro" id="IPR033900">
    <property type="entry name" value="Gram_neg_porin_domain"/>
</dbReference>
<organism evidence="12">
    <name type="scientific">Pasteurella multocida</name>
    <dbReference type="NCBI Taxonomy" id="747"/>
    <lineage>
        <taxon>Bacteria</taxon>
        <taxon>Pseudomonadati</taxon>
        <taxon>Pseudomonadota</taxon>
        <taxon>Gammaproteobacteria</taxon>
        <taxon>Pasteurellales</taxon>
        <taxon>Pasteurellaceae</taxon>
        <taxon>Pasteurella</taxon>
    </lineage>
</organism>
<dbReference type="AlphaFoldDB" id="A0MCG7"/>
<dbReference type="PRINTS" id="PR00184">
    <property type="entry name" value="NEISSPPORIN"/>
</dbReference>
<keyword evidence="7" id="KW-0626">Porin</keyword>
<protein>
    <submittedName>
        <fullName evidence="12">Outer membrane protein</fullName>
    </submittedName>
</protein>
<evidence type="ECO:0000259" key="11">
    <source>
        <dbReference type="Pfam" id="PF13609"/>
    </source>
</evidence>
<keyword evidence="9" id="KW-0998">Cell outer membrane</keyword>
<sequence>MKKTIVALAVAAVAATSANAATVYNQDGTKVDVNGSVRLILKKEKNERGDLVDNGSRVSFKASHDLGEGLSALAYTELRFSKNVTKQKKTKAGKDKNYDVERLGNNVHVKRLYAGFAYEGLGTLTFGNQLTIGDNVGVSDYTYFLGGINNLLSSGEKAINGFTFGGAYVFSDDADKQALRFKSAEFNNGRGFVVAGLYNRKMGDVGFALEAGYSQKYVKQKVEQPQPLPPGQVERFKDEKEKAFMVGTELSYAGLALGVDYAHTVTNKEKVEGKKRALEVGLNYDINDKAKVYTDLIWAKESSKGVTTRDSSILLGAGYKLHKKVETFVEGGWSRKKAAVGVTTKDNKVGVGLRVHF</sequence>
<evidence type="ECO:0000256" key="2">
    <source>
        <dbReference type="ARBA" id="ARBA00022448"/>
    </source>
</evidence>
<comment type="subcellular location">
    <subcellularLocation>
        <location evidence="1">Cell outer membrane</location>
        <topology evidence="1">Multi-pass membrane protein</topology>
    </subcellularLocation>
</comment>
<evidence type="ECO:0000256" key="5">
    <source>
        <dbReference type="ARBA" id="ARBA00022729"/>
    </source>
</evidence>
<evidence type="ECO:0000256" key="9">
    <source>
        <dbReference type="ARBA" id="ARBA00023237"/>
    </source>
</evidence>
<dbReference type="InterPro" id="IPR050298">
    <property type="entry name" value="Gram-neg_bact_OMP"/>
</dbReference>
<dbReference type="Pfam" id="PF13609">
    <property type="entry name" value="Porin_4"/>
    <property type="match status" value="1"/>
</dbReference>
<evidence type="ECO:0000256" key="10">
    <source>
        <dbReference type="SAM" id="SignalP"/>
    </source>
</evidence>
<proteinExistence type="predicted"/>
<evidence type="ECO:0000256" key="4">
    <source>
        <dbReference type="ARBA" id="ARBA00022692"/>
    </source>
</evidence>
<dbReference type="SUPFAM" id="SSF56935">
    <property type="entry name" value="Porins"/>
    <property type="match status" value="1"/>
</dbReference>
<keyword evidence="5 10" id="KW-0732">Signal</keyword>
<feature type="domain" description="Porin" evidence="11">
    <location>
        <begin position="7"/>
        <end position="337"/>
    </location>
</feature>
<feature type="chain" id="PRO_5002627333" evidence="10">
    <location>
        <begin position="21"/>
        <end position="357"/>
    </location>
</feature>
<evidence type="ECO:0000256" key="3">
    <source>
        <dbReference type="ARBA" id="ARBA00022452"/>
    </source>
</evidence>